<dbReference type="Proteomes" id="UP000008315">
    <property type="component" value="Chromosome"/>
</dbReference>
<dbReference type="STRING" id="1091494.MEALZ_0695"/>
<dbReference type="NCBIfam" id="NF047558">
    <property type="entry name" value="TPR_END_plus"/>
    <property type="match status" value="1"/>
</dbReference>
<feature type="compositionally biased region" description="Basic and acidic residues" evidence="1">
    <location>
        <begin position="226"/>
        <end position="236"/>
    </location>
</feature>
<name>G4T1G8_META2</name>
<feature type="region of interest" description="Disordered" evidence="1">
    <location>
        <begin position="199"/>
        <end position="257"/>
    </location>
</feature>
<organism evidence="2 3">
    <name type="scientific">Methylotuvimicrobium alcaliphilum (strain DSM 19304 / NCIMB 14124 / VKM B-2133 / 20Z)</name>
    <name type="common">Methylomicrobium alcaliphilum</name>
    <dbReference type="NCBI Taxonomy" id="1091494"/>
    <lineage>
        <taxon>Bacteria</taxon>
        <taxon>Pseudomonadati</taxon>
        <taxon>Pseudomonadota</taxon>
        <taxon>Gammaproteobacteria</taxon>
        <taxon>Methylococcales</taxon>
        <taxon>Methylococcaceae</taxon>
        <taxon>Methylotuvimicrobium</taxon>
    </lineage>
</organism>
<proteinExistence type="predicted"/>
<dbReference type="KEGG" id="mah:MEALZ_0695"/>
<dbReference type="InterPro" id="IPR011990">
    <property type="entry name" value="TPR-like_helical_dom_sf"/>
</dbReference>
<feature type="compositionally biased region" description="Low complexity" evidence="1">
    <location>
        <begin position="237"/>
        <end position="249"/>
    </location>
</feature>
<dbReference type="PATRIC" id="fig|271065.3.peg.708"/>
<dbReference type="RefSeq" id="WP_014147196.1">
    <property type="nucleotide sequence ID" value="NC_016112.1"/>
</dbReference>
<evidence type="ECO:0000313" key="2">
    <source>
        <dbReference type="EMBL" id="CCE22390.1"/>
    </source>
</evidence>
<evidence type="ECO:0000256" key="1">
    <source>
        <dbReference type="SAM" id="MobiDB-lite"/>
    </source>
</evidence>
<keyword evidence="3" id="KW-1185">Reference proteome</keyword>
<dbReference type="AlphaFoldDB" id="G4T1G8"/>
<dbReference type="SUPFAM" id="SSF48452">
    <property type="entry name" value="TPR-like"/>
    <property type="match status" value="1"/>
</dbReference>
<gene>
    <name evidence="2" type="ordered locus">MEALZ_0695</name>
</gene>
<accession>G4T1G8</accession>
<reference evidence="3" key="1">
    <citation type="journal article" date="2012" name="J. Bacteriol.">
        <title>Genome sequence of the haloalkaliphilic methanotrophic bacterium Methylomicrobium alcaliphilum 20Z.</title>
        <authorList>
            <person name="Vuilleumier S."/>
            <person name="Khmelenina V.N."/>
            <person name="Bringel F."/>
            <person name="Reshetnikov A.S."/>
            <person name="Lajus A."/>
            <person name="Mangenot S."/>
            <person name="Rouy Z."/>
            <person name="Op den Camp H.J."/>
            <person name="Jetten M.S."/>
            <person name="Dispirito A.A."/>
            <person name="Dunfield P."/>
            <person name="Klotz M.G."/>
            <person name="Semrau J.D."/>
            <person name="Stein L.Y."/>
            <person name="Barbe V."/>
            <person name="Medigue C."/>
            <person name="Trotsenko Y.A."/>
            <person name="Kalyuzhnaya M.G."/>
        </authorList>
    </citation>
    <scope>NUCLEOTIDE SEQUENCE [LARGE SCALE GENOMIC DNA]</scope>
    <source>
        <strain evidence="3">DSM 19304 / NCIMB 14124 / VKM B-2133 / 20Z</strain>
    </source>
</reference>
<dbReference type="Gene3D" id="1.25.40.10">
    <property type="entry name" value="Tetratricopeptide repeat domain"/>
    <property type="match status" value="1"/>
</dbReference>
<sequence>MIGSFFRKSKLKAAISHVNKARKREGAEADHHFDSAYKGFSEVIDKDLLFTETLYNWGFALLHQAKTKSGDEAVKLYQDAIEKFSFCRMINADSLGAAIDGGVVYMDLARLKGAAPKDSLYDKALALFQEANRIQSGSASYNLACIHALRNDQEACLSALEDSRDHGSLPLVDDILADSDLDNMKSHHWFIDFVESLKVPEEPEPTPEEKTSEPEVEASSQQPAAETKEPIAEPEKAVPVQEEPATVETPTEEEDKK</sequence>
<evidence type="ECO:0000313" key="3">
    <source>
        <dbReference type="Proteomes" id="UP000008315"/>
    </source>
</evidence>
<dbReference type="EMBL" id="FO082060">
    <property type="protein sequence ID" value="CCE22390.1"/>
    <property type="molecule type" value="Genomic_DNA"/>
</dbReference>
<dbReference type="HOGENOM" id="CLU_084450_0_0_6"/>
<protein>
    <submittedName>
        <fullName evidence="2">Uncharacterized protein</fullName>
    </submittedName>
</protein>